<dbReference type="Proteomes" id="UP000243807">
    <property type="component" value="Chromosome"/>
</dbReference>
<organism evidence="3 4">
    <name type="scientific">Acidihalobacter ferrooxydans</name>
    <dbReference type="NCBI Taxonomy" id="1765967"/>
    <lineage>
        <taxon>Bacteria</taxon>
        <taxon>Pseudomonadati</taxon>
        <taxon>Pseudomonadota</taxon>
        <taxon>Gammaproteobacteria</taxon>
        <taxon>Chromatiales</taxon>
        <taxon>Ectothiorhodospiraceae</taxon>
        <taxon>Acidihalobacter</taxon>
    </lineage>
</organism>
<protein>
    <recommendedName>
        <fullName evidence="2">Uncharacterized domain-containing protein</fullName>
    </recommendedName>
</protein>
<dbReference type="InterPro" id="IPR011119">
    <property type="entry name" value="Unchr_helicase_relaxase_TraI"/>
</dbReference>
<dbReference type="AlphaFoldDB" id="A0A1P8UFU8"/>
<dbReference type="Gene3D" id="1.10.3210.40">
    <property type="match status" value="1"/>
</dbReference>
<feature type="region of interest" description="Disordered" evidence="1">
    <location>
        <begin position="371"/>
        <end position="404"/>
    </location>
</feature>
<keyword evidence="4" id="KW-1185">Reference proteome</keyword>
<name>A0A1P8UFU8_9GAMM</name>
<evidence type="ECO:0000313" key="3">
    <source>
        <dbReference type="EMBL" id="APZ42634.1"/>
    </source>
</evidence>
<proteinExistence type="predicted"/>
<gene>
    <name evidence="3" type="ORF">BW247_05585</name>
</gene>
<dbReference type="KEGG" id="afy:BW247_05585"/>
<sequence>MLRLMKQRMPSTPRWPPVEGGLPAVGLDELLESQSELLTILRHSVGEEDALWQAHYWPVIQRFASWAHLLPASREHHHYGAGGLWRHSLEAARAAADLFERHVVGQNLPREERIRYRRGMRWACVCGALLHDCAKPMTDVEVTDDAGRVWNPVQGSLTAWLKATGATRYTLRWRTGRAGQHAIGAAIMLPRVMGWPALIWLQSQCGQSVLLELTNALMDDTRQGLLPEVIHEADRLSVADDLSRRPDINEDHRITGVAAEGHILDAARSLIREGRWRIGGKVCALADDGDVLLAWPRAGTDIGNWLAEHQIPGVVRTPESVANVLLDTGKAIPCGDELHWKFRSQEGVVISGLRIKAGTLELEGAPVGGRWVNDEAASTQEKTAPASKPKADTEPEPEPAQEAAPLDKDLHRKIASCPVAAAIFDDLARGEKPIDWLYRFESDWHLRYPDAFKGCGMSPMQAAKELVAAQLADSDGKRIAQETGDTRGVRLRFTGNPLPTEAAFEALPHWFEKQTEGVVDIRGIRFIESGRARRWAALFGDPEEVIHALLDAQRIVEGSMKDRGNKSYVRLEKNSDEA</sequence>
<dbReference type="NCBIfam" id="NF041494">
    <property type="entry name" value="MobH"/>
    <property type="match status" value="1"/>
</dbReference>
<dbReference type="STRING" id="1765967.BW247_05585"/>
<dbReference type="EMBL" id="CP019434">
    <property type="protein sequence ID" value="APZ42634.1"/>
    <property type="molecule type" value="Genomic_DNA"/>
</dbReference>
<reference evidence="3 4" key="1">
    <citation type="submission" date="2017-01" db="EMBL/GenBank/DDBJ databases">
        <title>Draft sequence of Acidihalobacter ferrooxidans strain DSM 14175 (strain V8).</title>
        <authorList>
            <person name="Khaleque H.N."/>
            <person name="Ramsay J.P."/>
            <person name="Murphy R.J.T."/>
            <person name="Kaksonen A.H."/>
            <person name="Boxall N.J."/>
            <person name="Watkin E.L.J."/>
        </authorList>
    </citation>
    <scope>NUCLEOTIDE SEQUENCE [LARGE SCALE GENOMIC DNA]</scope>
    <source>
        <strain evidence="3 4">V8</strain>
    </source>
</reference>
<evidence type="ECO:0000256" key="1">
    <source>
        <dbReference type="SAM" id="MobiDB-lite"/>
    </source>
</evidence>
<feature type="domain" description="Uncharacterised" evidence="2">
    <location>
        <begin position="29"/>
        <end position="333"/>
    </location>
</feature>
<evidence type="ECO:0000259" key="2">
    <source>
        <dbReference type="Pfam" id="PF07514"/>
    </source>
</evidence>
<evidence type="ECO:0000313" key="4">
    <source>
        <dbReference type="Proteomes" id="UP000243807"/>
    </source>
</evidence>
<accession>A0A1P8UFU8</accession>
<dbReference type="Pfam" id="PF07514">
    <property type="entry name" value="TraI_2"/>
    <property type="match status" value="1"/>
</dbReference>